<evidence type="ECO:0000313" key="3">
    <source>
        <dbReference type="WBParaSite" id="PSAMB.scaffold2903size20647.g19615.t1"/>
    </source>
</evidence>
<sequence length="159" mass="16538">MARRGMPATHVWLCELGSAVEMECTSILHAKSLLDLGLGTADATPPQPPPPVCDKRTKTVDDCKTPELVLGSGKLPDQPNASSSPLSSGDSGMCSCHDSVLSGRNADGDRSSVDSACGSSQNSAKETFTDVYHRQSGLAANLKSGISFLPAYADLTGKK</sequence>
<dbReference type="AlphaFoldDB" id="A0A914W2K0"/>
<name>A0A914W2K0_9BILA</name>
<keyword evidence="2" id="KW-1185">Reference proteome</keyword>
<feature type="compositionally biased region" description="Polar residues" evidence="1">
    <location>
        <begin position="113"/>
        <end position="126"/>
    </location>
</feature>
<accession>A0A914W2K0</accession>
<evidence type="ECO:0000313" key="2">
    <source>
        <dbReference type="Proteomes" id="UP000887566"/>
    </source>
</evidence>
<proteinExistence type="predicted"/>
<evidence type="ECO:0000256" key="1">
    <source>
        <dbReference type="SAM" id="MobiDB-lite"/>
    </source>
</evidence>
<feature type="compositionally biased region" description="Low complexity" evidence="1">
    <location>
        <begin position="82"/>
        <end position="95"/>
    </location>
</feature>
<protein>
    <submittedName>
        <fullName evidence="3">Uncharacterized protein</fullName>
    </submittedName>
</protein>
<organism evidence="2 3">
    <name type="scientific">Plectus sambesii</name>
    <dbReference type="NCBI Taxonomy" id="2011161"/>
    <lineage>
        <taxon>Eukaryota</taxon>
        <taxon>Metazoa</taxon>
        <taxon>Ecdysozoa</taxon>
        <taxon>Nematoda</taxon>
        <taxon>Chromadorea</taxon>
        <taxon>Plectida</taxon>
        <taxon>Plectina</taxon>
        <taxon>Plectoidea</taxon>
        <taxon>Plectidae</taxon>
        <taxon>Plectus</taxon>
    </lineage>
</organism>
<feature type="region of interest" description="Disordered" evidence="1">
    <location>
        <begin position="65"/>
        <end position="126"/>
    </location>
</feature>
<dbReference type="WBParaSite" id="PSAMB.scaffold2903size20647.g19615.t1">
    <property type="protein sequence ID" value="PSAMB.scaffold2903size20647.g19615.t1"/>
    <property type="gene ID" value="PSAMB.scaffold2903size20647.g19615"/>
</dbReference>
<dbReference type="Proteomes" id="UP000887566">
    <property type="component" value="Unplaced"/>
</dbReference>
<reference evidence="3" key="1">
    <citation type="submission" date="2022-11" db="UniProtKB">
        <authorList>
            <consortium name="WormBaseParasite"/>
        </authorList>
    </citation>
    <scope>IDENTIFICATION</scope>
</reference>